<dbReference type="RefSeq" id="XP_008079129.1">
    <property type="nucleotide sequence ID" value="XM_008080938.1"/>
</dbReference>
<dbReference type="HOGENOM" id="CLU_2073395_0_0_1"/>
<organism evidence="2 3">
    <name type="scientific">Glarea lozoyensis (strain ATCC 20868 / MF5171)</name>
    <dbReference type="NCBI Taxonomy" id="1116229"/>
    <lineage>
        <taxon>Eukaryota</taxon>
        <taxon>Fungi</taxon>
        <taxon>Dikarya</taxon>
        <taxon>Ascomycota</taxon>
        <taxon>Pezizomycotina</taxon>
        <taxon>Leotiomycetes</taxon>
        <taxon>Helotiales</taxon>
        <taxon>Helotiaceae</taxon>
        <taxon>Glarea</taxon>
    </lineage>
</organism>
<feature type="compositionally biased region" description="Basic and acidic residues" evidence="1">
    <location>
        <begin position="98"/>
        <end position="111"/>
    </location>
</feature>
<dbReference type="EMBL" id="KE145357">
    <property type="protein sequence ID" value="EPE33977.1"/>
    <property type="molecule type" value="Genomic_DNA"/>
</dbReference>
<proteinExistence type="predicted"/>
<reference evidence="2 3" key="1">
    <citation type="journal article" date="2013" name="BMC Genomics">
        <title>Genomics-driven discovery of the pneumocandin biosynthetic gene cluster in the fungus Glarea lozoyensis.</title>
        <authorList>
            <person name="Chen L."/>
            <person name="Yue Q."/>
            <person name="Zhang X."/>
            <person name="Xiang M."/>
            <person name="Wang C."/>
            <person name="Li S."/>
            <person name="Che Y."/>
            <person name="Ortiz-Lopez F.J."/>
            <person name="Bills G.F."/>
            <person name="Liu X."/>
            <person name="An Z."/>
        </authorList>
    </citation>
    <scope>NUCLEOTIDE SEQUENCE [LARGE SCALE GENOMIC DNA]</scope>
    <source>
        <strain evidence="3">ATCC 20868 / MF5171</strain>
    </source>
</reference>
<evidence type="ECO:0000313" key="2">
    <source>
        <dbReference type="EMBL" id="EPE33977.1"/>
    </source>
</evidence>
<accession>S3D673</accession>
<evidence type="ECO:0000313" key="3">
    <source>
        <dbReference type="Proteomes" id="UP000016922"/>
    </source>
</evidence>
<sequence>MAYSGKQFEDNEPSPMFEFNQHDSTLDPTRIINWIQVCVALIKDAHELDPEDRTLKVDLNNDVELRGDTRTFLRRFGLDHSVVDFYAPKISCLSRREERRMRRAAKAKEPKQLGNHTR</sequence>
<dbReference type="AlphaFoldDB" id="S3D673"/>
<dbReference type="GeneID" id="19466043"/>
<dbReference type="KEGG" id="glz:GLAREA_06990"/>
<dbReference type="Proteomes" id="UP000016922">
    <property type="component" value="Unassembled WGS sequence"/>
</dbReference>
<keyword evidence="3" id="KW-1185">Reference proteome</keyword>
<feature type="region of interest" description="Disordered" evidence="1">
    <location>
        <begin position="98"/>
        <end position="118"/>
    </location>
</feature>
<protein>
    <submittedName>
        <fullName evidence="2">Uncharacterized protein</fullName>
    </submittedName>
</protein>
<gene>
    <name evidence="2" type="ORF">GLAREA_06990</name>
</gene>
<name>S3D673_GLAL2</name>
<evidence type="ECO:0000256" key="1">
    <source>
        <dbReference type="SAM" id="MobiDB-lite"/>
    </source>
</evidence>